<dbReference type="Proteomes" id="UP000598488">
    <property type="component" value="Unassembled WGS sequence"/>
</dbReference>
<comment type="caution">
    <text evidence="2">The sequence shown here is derived from an EMBL/GenBank/DDBJ whole genome shotgun (WGS) entry which is preliminary data.</text>
</comment>
<dbReference type="EMBL" id="JAEMUH010000004">
    <property type="protein sequence ID" value="MBJ7550127.1"/>
    <property type="molecule type" value="Genomic_DNA"/>
</dbReference>
<evidence type="ECO:0000256" key="1">
    <source>
        <dbReference type="SAM" id="Phobius"/>
    </source>
</evidence>
<evidence type="ECO:0000313" key="3">
    <source>
        <dbReference type="Proteomes" id="UP000598488"/>
    </source>
</evidence>
<keyword evidence="1" id="KW-0472">Membrane</keyword>
<dbReference type="InterPro" id="IPR021732">
    <property type="entry name" value="DUF3301"/>
</dbReference>
<evidence type="ECO:0000313" key="2">
    <source>
        <dbReference type="EMBL" id="MBJ7550127.1"/>
    </source>
</evidence>
<protein>
    <submittedName>
        <fullName evidence="2">DUF3301 domain-containing protein</fullName>
    </submittedName>
</protein>
<accession>A0ABS0Z8Z7</accession>
<keyword evidence="1" id="KW-1133">Transmembrane helix</keyword>
<reference evidence="2 3" key="1">
    <citation type="submission" date="2020-12" db="EMBL/GenBank/DDBJ databases">
        <title>Comparative genome analysis of fungal antagonists Marinomonas ostreistagni 398 and M. spartinae 468.</title>
        <authorList>
            <person name="Fields J.L."/>
            <person name="Mavrodi O.V."/>
            <person name="Biber P.D."/>
            <person name="Indest K.J."/>
            <person name="Mavrodi D.V."/>
        </authorList>
    </citation>
    <scope>NUCLEOTIDE SEQUENCE [LARGE SCALE GENOMIC DNA]</scope>
    <source>
        <strain evidence="2 3">USM7</strain>
    </source>
</reference>
<keyword evidence="1" id="KW-0812">Transmembrane</keyword>
<name>A0ABS0Z8Z7_9GAMM</name>
<dbReference type="RefSeq" id="WP_199461765.1">
    <property type="nucleotide sequence ID" value="NZ_JAEMUH010000004.1"/>
</dbReference>
<dbReference type="Pfam" id="PF11743">
    <property type="entry name" value="DUF3301"/>
    <property type="match status" value="1"/>
</dbReference>
<sequence>MNISLFDIFLIFISLAVAYFVWLHLKVREHTLRCVRAQCKKLDLQLLDGAIHGIYWRPTYTHGQFKVIRHYNFYFTSTGEGRYQGKIEMLGMQQMSTYFDPHPL</sequence>
<organism evidence="2 3">
    <name type="scientific">Marinomonas ostreistagni</name>
    <dbReference type="NCBI Taxonomy" id="359209"/>
    <lineage>
        <taxon>Bacteria</taxon>
        <taxon>Pseudomonadati</taxon>
        <taxon>Pseudomonadota</taxon>
        <taxon>Gammaproteobacteria</taxon>
        <taxon>Oceanospirillales</taxon>
        <taxon>Oceanospirillaceae</taxon>
        <taxon>Marinomonas</taxon>
    </lineage>
</organism>
<proteinExistence type="predicted"/>
<feature type="transmembrane region" description="Helical" evidence="1">
    <location>
        <begin position="6"/>
        <end position="25"/>
    </location>
</feature>
<gene>
    <name evidence="2" type="ORF">JHD44_05505</name>
</gene>
<keyword evidence="3" id="KW-1185">Reference proteome</keyword>